<protein>
    <submittedName>
        <fullName evidence="1">Uncharacterized protein</fullName>
    </submittedName>
</protein>
<dbReference type="Proteomes" id="UP001590950">
    <property type="component" value="Unassembled WGS sequence"/>
</dbReference>
<keyword evidence="2" id="KW-1185">Reference proteome</keyword>
<gene>
    <name evidence="1" type="ORF">N7G274_005348</name>
</gene>
<evidence type="ECO:0000313" key="2">
    <source>
        <dbReference type="Proteomes" id="UP001590950"/>
    </source>
</evidence>
<evidence type="ECO:0000313" key="1">
    <source>
        <dbReference type="EMBL" id="KAL2042160.1"/>
    </source>
</evidence>
<sequence length="121" mass="13738">MLSGKPQCWKVPSIDRPSSASLSSLPEPYTRILSTEKRKNVHLECYAGEMRILMSGASSKKSRTETKVELVIWTARVASACTEDGCLQRIVMYAQYDYSERNILADLKDADRARTTVHPWR</sequence>
<reference evidence="1 2" key="1">
    <citation type="submission" date="2024-09" db="EMBL/GenBank/DDBJ databases">
        <title>Rethinking Asexuality: The Enigmatic Case of Functional Sexual Genes in Lepraria (Stereocaulaceae).</title>
        <authorList>
            <person name="Doellman M."/>
            <person name="Sun Y."/>
            <person name="Barcenas-Pena A."/>
            <person name="Lumbsch H.T."/>
            <person name="Grewe F."/>
        </authorList>
    </citation>
    <scope>NUCLEOTIDE SEQUENCE [LARGE SCALE GENOMIC DNA]</scope>
    <source>
        <strain evidence="1 2">Mercado 3170</strain>
    </source>
</reference>
<accession>A0ABR4A9N7</accession>
<name>A0ABR4A9N7_9LECA</name>
<organism evidence="1 2">
    <name type="scientific">Stereocaulon virgatum</name>
    <dbReference type="NCBI Taxonomy" id="373712"/>
    <lineage>
        <taxon>Eukaryota</taxon>
        <taxon>Fungi</taxon>
        <taxon>Dikarya</taxon>
        <taxon>Ascomycota</taxon>
        <taxon>Pezizomycotina</taxon>
        <taxon>Lecanoromycetes</taxon>
        <taxon>OSLEUM clade</taxon>
        <taxon>Lecanoromycetidae</taxon>
        <taxon>Lecanorales</taxon>
        <taxon>Lecanorineae</taxon>
        <taxon>Stereocaulaceae</taxon>
        <taxon>Stereocaulon</taxon>
    </lineage>
</organism>
<comment type="caution">
    <text evidence="1">The sequence shown here is derived from an EMBL/GenBank/DDBJ whole genome shotgun (WGS) entry which is preliminary data.</text>
</comment>
<dbReference type="EMBL" id="JBEFKJ010000015">
    <property type="protein sequence ID" value="KAL2042160.1"/>
    <property type="molecule type" value="Genomic_DNA"/>
</dbReference>
<proteinExistence type="predicted"/>